<evidence type="ECO:0000256" key="1">
    <source>
        <dbReference type="SAM" id="MobiDB-lite"/>
    </source>
</evidence>
<dbReference type="Gramene" id="OMERI02G16020.1">
    <property type="protein sequence ID" value="OMERI02G16020.1"/>
    <property type="gene ID" value="OMERI02G16020"/>
</dbReference>
<proteinExistence type="predicted"/>
<accession>A0A0E0CKB2</accession>
<organism evidence="2">
    <name type="scientific">Oryza meridionalis</name>
    <dbReference type="NCBI Taxonomy" id="40149"/>
    <lineage>
        <taxon>Eukaryota</taxon>
        <taxon>Viridiplantae</taxon>
        <taxon>Streptophyta</taxon>
        <taxon>Embryophyta</taxon>
        <taxon>Tracheophyta</taxon>
        <taxon>Spermatophyta</taxon>
        <taxon>Magnoliopsida</taxon>
        <taxon>Liliopsida</taxon>
        <taxon>Poales</taxon>
        <taxon>Poaceae</taxon>
        <taxon>BOP clade</taxon>
        <taxon>Oryzoideae</taxon>
        <taxon>Oryzeae</taxon>
        <taxon>Oryzinae</taxon>
        <taxon>Oryza</taxon>
    </lineage>
</organism>
<dbReference type="AlphaFoldDB" id="A0A0E0CKB2"/>
<evidence type="ECO:0000313" key="2">
    <source>
        <dbReference type="EnsemblPlants" id="OMERI02G16020.1"/>
    </source>
</evidence>
<keyword evidence="3" id="KW-1185">Reference proteome</keyword>
<reference evidence="2" key="2">
    <citation type="submission" date="2018-05" db="EMBL/GenBank/DDBJ databases">
        <title>OmerRS3 (Oryza meridionalis Reference Sequence Version 3).</title>
        <authorList>
            <person name="Zhang J."/>
            <person name="Kudrna D."/>
            <person name="Lee S."/>
            <person name="Talag J."/>
            <person name="Welchert J."/>
            <person name="Wing R.A."/>
        </authorList>
    </citation>
    <scope>NUCLEOTIDE SEQUENCE [LARGE SCALE GENOMIC DNA]</scope>
    <source>
        <strain evidence="2">cv. OR44</strain>
    </source>
</reference>
<feature type="compositionally biased region" description="Basic and acidic residues" evidence="1">
    <location>
        <begin position="74"/>
        <end position="83"/>
    </location>
</feature>
<dbReference type="EnsemblPlants" id="OMERI02G16020.1">
    <property type="protein sequence ID" value="OMERI02G16020.1"/>
    <property type="gene ID" value="OMERI02G16020"/>
</dbReference>
<dbReference type="STRING" id="40149.A0A0E0CKB2"/>
<name>A0A0E0CKB2_9ORYZ</name>
<dbReference type="Proteomes" id="UP000008021">
    <property type="component" value="Chromosome 2"/>
</dbReference>
<sequence>MGKMPKDGLLRHAYDHLKPRPRTVVEHAVVSFLPNGSHAKDHDRVESMTMLPQNFELARAVPLVKGNIARGEAMWKPEAREDGPPQLEELGAPN</sequence>
<feature type="region of interest" description="Disordered" evidence="1">
    <location>
        <begin position="74"/>
        <end position="94"/>
    </location>
</feature>
<reference evidence="2" key="1">
    <citation type="submission" date="2015-04" db="UniProtKB">
        <authorList>
            <consortium name="EnsemblPlants"/>
        </authorList>
    </citation>
    <scope>IDENTIFICATION</scope>
</reference>
<evidence type="ECO:0000313" key="3">
    <source>
        <dbReference type="Proteomes" id="UP000008021"/>
    </source>
</evidence>
<protein>
    <submittedName>
        <fullName evidence="2">Uncharacterized protein</fullName>
    </submittedName>
</protein>
<dbReference type="HOGENOM" id="CLU_197059_0_0_1"/>